<dbReference type="Proteomes" id="UP001214441">
    <property type="component" value="Unassembled WGS sequence"/>
</dbReference>
<name>A0ABT7A314_9ACTN</name>
<dbReference type="RefSeq" id="WP_274041374.1">
    <property type="nucleotide sequence ID" value="NZ_JANCPR020000025.1"/>
</dbReference>
<dbReference type="InterPro" id="IPR019734">
    <property type="entry name" value="TPR_rpt"/>
</dbReference>
<sequence length="729" mass="78515">MSTPMSEPDTPGRGPHDGEYDAAHGNSLHRDARIGGSSIQARDVSGGVHIHHEGAGTPRQHLPPAPQLPVPRQLPPARAHFVDRHEDIRALDSARAAHPGEGPQLLVVSGFAGVGKTTFVSRWLRGLARDFPGGQLYADLGSHAPPGPARPDEVLEHFLRSLGATDVPVGLAERSALWRTLTADQPVAVMLDNAASAAQVRPLLPGSPGSLVIVTSRSQLSGLLVDGAVLHQLGLLTPEAAVELLSRGGGGGRTDEDPQAAIDVVTLCACLPLAVCLAAAQLAVRPAQPVAALAASLSRGRGPLDTLRAEGRSAVKAALDESYRLLSPGPARTYRRIGPLPATSYDRLLVAAVLACTAEEAEADLAALADAGLLEHTGQDTYRFHDLVRAHARRTGEADEAPAVQEAALRRYGDWCLHTATAAEELLTPSHTLDRTYVYPPAHPAPFVTEAEALDWLDTERDSLMHMVRHASTAGWHALCWQLADAMWPLFLRLRPSEAWIEAHELGLAAARRDGSHEGESRMLTSGGNGLRDAGRYEEAAEWYTVALRGAEEDGDRRREAQALNGLGNARLRLGELARAEAYFARAVTLREAVGHRRGTALTRIRLGEIATLRQQHARAVEHLTRAHADLTAEGDPYDAARALAFLGEARAQGGDREAGERELRDAYAAFQALASPRWQVRSLEMLGRIAQAAGELPRARDLYEEARQLSRPVSPAETRRLEERLREL</sequence>
<dbReference type="PANTHER" id="PTHR47691">
    <property type="entry name" value="REGULATOR-RELATED"/>
    <property type="match status" value="1"/>
</dbReference>
<feature type="compositionally biased region" description="Basic and acidic residues" evidence="2">
    <location>
        <begin position="718"/>
        <end position="729"/>
    </location>
</feature>
<dbReference type="Pfam" id="PF13176">
    <property type="entry name" value="TPR_7"/>
    <property type="match status" value="1"/>
</dbReference>
<protein>
    <submittedName>
        <fullName evidence="3">Tetratricopeptide repeat protein</fullName>
    </submittedName>
</protein>
<evidence type="ECO:0000256" key="1">
    <source>
        <dbReference type="PROSITE-ProRule" id="PRU00339"/>
    </source>
</evidence>
<evidence type="ECO:0000313" key="3">
    <source>
        <dbReference type="EMBL" id="MDJ1135013.1"/>
    </source>
</evidence>
<dbReference type="InterPro" id="IPR011990">
    <property type="entry name" value="TPR-like_helical_dom_sf"/>
</dbReference>
<dbReference type="PANTHER" id="PTHR47691:SF3">
    <property type="entry name" value="HTH-TYPE TRANSCRIPTIONAL REGULATOR RV0890C-RELATED"/>
    <property type="match status" value="1"/>
</dbReference>
<evidence type="ECO:0000313" key="4">
    <source>
        <dbReference type="Proteomes" id="UP001214441"/>
    </source>
</evidence>
<feature type="repeat" description="TPR" evidence="1">
    <location>
        <begin position="561"/>
        <end position="594"/>
    </location>
</feature>
<dbReference type="EMBL" id="JANCPR020000025">
    <property type="protein sequence ID" value="MDJ1135013.1"/>
    <property type="molecule type" value="Genomic_DNA"/>
</dbReference>
<dbReference type="Gene3D" id="1.25.40.10">
    <property type="entry name" value="Tetratricopeptide repeat domain"/>
    <property type="match status" value="2"/>
</dbReference>
<organism evidence="3 4">
    <name type="scientific">Streptomyces iconiensis</name>
    <dbReference type="NCBI Taxonomy" id="1384038"/>
    <lineage>
        <taxon>Bacteria</taxon>
        <taxon>Bacillati</taxon>
        <taxon>Actinomycetota</taxon>
        <taxon>Actinomycetes</taxon>
        <taxon>Kitasatosporales</taxon>
        <taxon>Streptomycetaceae</taxon>
        <taxon>Streptomyces</taxon>
    </lineage>
</organism>
<feature type="region of interest" description="Disordered" evidence="2">
    <location>
        <begin position="1"/>
        <end position="35"/>
    </location>
</feature>
<comment type="caution">
    <text evidence="3">The sequence shown here is derived from an EMBL/GenBank/DDBJ whole genome shotgun (WGS) entry which is preliminary data.</text>
</comment>
<keyword evidence="4" id="KW-1185">Reference proteome</keyword>
<dbReference type="Gene3D" id="3.40.50.300">
    <property type="entry name" value="P-loop containing nucleotide triphosphate hydrolases"/>
    <property type="match status" value="1"/>
</dbReference>
<gene>
    <name evidence="3" type="ORF">NMN56_024245</name>
</gene>
<accession>A0ABT7A314</accession>
<reference evidence="3 4" key="1">
    <citation type="submission" date="2023-05" db="EMBL/GenBank/DDBJ databases">
        <title>Streptantibioticus silvisoli sp. nov., acidotolerant actinomycetes 1 from pine litter.</title>
        <authorList>
            <person name="Swiecimska M."/>
            <person name="Golinska P."/>
            <person name="Sangal V."/>
            <person name="Wachnowicz B."/>
            <person name="Goodfellow M."/>
        </authorList>
    </citation>
    <scope>NUCLEOTIDE SEQUENCE [LARGE SCALE GENOMIC DNA]</scope>
    <source>
        <strain evidence="3 4">DSM 42109</strain>
    </source>
</reference>
<feature type="region of interest" description="Disordered" evidence="2">
    <location>
        <begin position="709"/>
        <end position="729"/>
    </location>
</feature>
<proteinExistence type="predicted"/>
<evidence type="ECO:0000256" key="2">
    <source>
        <dbReference type="SAM" id="MobiDB-lite"/>
    </source>
</evidence>
<dbReference type="PROSITE" id="PS50005">
    <property type="entry name" value="TPR"/>
    <property type="match status" value="1"/>
</dbReference>
<dbReference type="SMART" id="SM00028">
    <property type="entry name" value="TPR"/>
    <property type="match status" value="3"/>
</dbReference>
<dbReference type="Pfam" id="PF13424">
    <property type="entry name" value="TPR_12"/>
    <property type="match status" value="1"/>
</dbReference>
<feature type="compositionally biased region" description="Basic and acidic residues" evidence="2">
    <location>
        <begin position="14"/>
        <end position="33"/>
    </location>
</feature>
<dbReference type="SUPFAM" id="SSF48452">
    <property type="entry name" value="TPR-like"/>
    <property type="match status" value="1"/>
</dbReference>
<dbReference type="InterPro" id="IPR027417">
    <property type="entry name" value="P-loop_NTPase"/>
</dbReference>
<keyword evidence="1" id="KW-0802">TPR repeat</keyword>
<dbReference type="SUPFAM" id="SSF52540">
    <property type="entry name" value="P-loop containing nucleoside triphosphate hydrolases"/>
    <property type="match status" value="1"/>
</dbReference>